<dbReference type="GO" id="GO:0000724">
    <property type="term" value="P:double-strand break repair via homologous recombination"/>
    <property type="evidence" value="ECO:0007669"/>
    <property type="project" value="UniProtKB-ARBA"/>
</dbReference>
<evidence type="ECO:0000256" key="3">
    <source>
        <dbReference type="RuleBase" id="RU003876"/>
    </source>
</evidence>
<dbReference type="GO" id="GO:0005634">
    <property type="term" value="C:nucleus"/>
    <property type="evidence" value="ECO:0007669"/>
    <property type="project" value="InterPro"/>
</dbReference>
<dbReference type="Gene3D" id="3.30.1120.90">
    <property type="entry name" value="Nucleosome assembly protein"/>
    <property type="match status" value="2"/>
</dbReference>
<dbReference type="Proteomes" id="UP001054857">
    <property type="component" value="Unassembled WGS sequence"/>
</dbReference>
<dbReference type="InterPro" id="IPR002164">
    <property type="entry name" value="NAP_family"/>
</dbReference>
<evidence type="ECO:0000256" key="1">
    <source>
        <dbReference type="ARBA" id="ARBA00009947"/>
    </source>
</evidence>
<dbReference type="InterPro" id="IPR037231">
    <property type="entry name" value="NAP-like_sf"/>
</dbReference>
<feature type="transmembrane region" description="Helical" evidence="5">
    <location>
        <begin position="824"/>
        <end position="845"/>
    </location>
</feature>
<comment type="caution">
    <text evidence="6">The sequence shown here is derived from an EMBL/GenBank/DDBJ whole genome shotgun (WGS) entry which is preliminary data.</text>
</comment>
<feature type="compositionally biased region" description="Acidic residues" evidence="4">
    <location>
        <begin position="298"/>
        <end position="311"/>
    </location>
</feature>
<accession>A0AAD3DX71</accession>
<feature type="region of interest" description="Disordered" evidence="4">
    <location>
        <begin position="608"/>
        <end position="637"/>
    </location>
</feature>
<feature type="non-terminal residue" evidence="6">
    <location>
        <position position="1"/>
    </location>
</feature>
<feature type="compositionally biased region" description="Acidic residues" evidence="4">
    <location>
        <begin position="393"/>
        <end position="413"/>
    </location>
</feature>
<proteinExistence type="inferred from homology"/>
<evidence type="ECO:0008006" key="8">
    <source>
        <dbReference type="Google" id="ProtNLM"/>
    </source>
</evidence>
<feature type="compositionally biased region" description="Acidic residues" evidence="4">
    <location>
        <begin position="264"/>
        <end position="276"/>
    </location>
</feature>
<dbReference type="SUPFAM" id="SSF143113">
    <property type="entry name" value="NAP-like"/>
    <property type="match status" value="2"/>
</dbReference>
<dbReference type="PANTHER" id="PTHR11875">
    <property type="entry name" value="TESTIS-SPECIFIC Y-ENCODED PROTEIN"/>
    <property type="match status" value="1"/>
</dbReference>
<feature type="compositionally biased region" description="Gly residues" evidence="4">
    <location>
        <begin position="225"/>
        <end position="237"/>
    </location>
</feature>
<feature type="compositionally biased region" description="Acidic residues" evidence="4">
    <location>
        <begin position="702"/>
        <end position="740"/>
    </location>
</feature>
<evidence type="ECO:0000256" key="5">
    <source>
        <dbReference type="SAM" id="Phobius"/>
    </source>
</evidence>
<feature type="region of interest" description="Disordered" evidence="4">
    <location>
        <begin position="221"/>
        <end position="240"/>
    </location>
</feature>
<gene>
    <name evidence="6" type="ORF">Agub_g10687</name>
</gene>
<dbReference type="EMBL" id="BMAR01000025">
    <property type="protein sequence ID" value="GFR48729.1"/>
    <property type="molecule type" value="Genomic_DNA"/>
</dbReference>
<comment type="similarity">
    <text evidence="1 3">Belongs to the nucleosome assembly protein (NAP) family.</text>
</comment>
<dbReference type="Pfam" id="PF00956">
    <property type="entry name" value="NAP"/>
    <property type="match status" value="2"/>
</dbReference>
<feature type="region of interest" description="Disordered" evidence="4">
    <location>
        <begin position="255"/>
        <end position="313"/>
    </location>
</feature>
<keyword evidence="2" id="KW-0143">Chaperone</keyword>
<feature type="region of interest" description="Disordered" evidence="4">
    <location>
        <begin position="696"/>
        <end position="751"/>
    </location>
</feature>
<keyword evidence="5" id="KW-0812">Transmembrane</keyword>
<feature type="compositionally biased region" description="Basic and acidic residues" evidence="4">
    <location>
        <begin position="346"/>
        <end position="358"/>
    </location>
</feature>
<evidence type="ECO:0000313" key="7">
    <source>
        <dbReference type="Proteomes" id="UP001054857"/>
    </source>
</evidence>
<evidence type="ECO:0000313" key="6">
    <source>
        <dbReference type="EMBL" id="GFR48729.1"/>
    </source>
</evidence>
<reference evidence="6 7" key="1">
    <citation type="journal article" date="2021" name="Sci. Rep.">
        <title>Genome sequencing of the multicellular alga Astrephomene provides insights into convergent evolution of germ-soma differentiation.</title>
        <authorList>
            <person name="Yamashita S."/>
            <person name="Yamamoto K."/>
            <person name="Matsuzaki R."/>
            <person name="Suzuki S."/>
            <person name="Yamaguchi H."/>
            <person name="Hirooka S."/>
            <person name="Minakuchi Y."/>
            <person name="Miyagishima S."/>
            <person name="Kawachi M."/>
            <person name="Toyoda A."/>
            <person name="Nozaki H."/>
        </authorList>
    </citation>
    <scope>NUCLEOTIDE SEQUENCE [LARGE SCALE GENOMIC DNA]</scope>
    <source>
        <strain evidence="6 7">NIES-4017</strain>
    </source>
</reference>
<keyword evidence="5" id="KW-1133">Transmembrane helix</keyword>
<feature type="region of interest" description="Disordered" evidence="4">
    <location>
        <begin position="346"/>
        <end position="418"/>
    </location>
</feature>
<organism evidence="6 7">
    <name type="scientific">Astrephomene gubernaculifera</name>
    <dbReference type="NCBI Taxonomy" id="47775"/>
    <lineage>
        <taxon>Eukaryota</taxon>
        <taxon>Viridiplantae</taxon>
        <taxon>Chlorophyta</taxon>
        <taxon>core chlorophytes</taxon>
        <taxon>Chlorophyceae</taxon>
        <taxon>CS clade</taxon>
        <taxon>Chlamydomonadales</taxon>
        <taxon>Astrephomenaceae</taxon>
        <taxon>Astrephomene</taxon>
    </lineage>
</organism>
<dbReference type="GO" id="GO:0042393">
    <property type="term" value="F:histone binding"/>
    <property type="evidence" value="ECO:0007669"/>
    <property type="project" value="UniProtKB-ARBA"/>
</dbReference>
<evidence type="ECO:0000256" key="2">
    <source>
        <dbReference type="ARBA" id="ARBA00023186"/>
    </source>
</evidence>
<protein>
    <recommendedName>
        <fullName evidence="8">Nucleosome assembly protein</fullName>
    </recommendedName>
</protein>
<dbReference type="AlphaFoldDB" id="A0AAD3DX71"/>
<evidence type="ECO:0000256" key="4">
    <source>
        <dbReference type="SAM" id="MobiDB-lite"/>
    </source>
</evidence>
<keyword evidence="5" id="KW-0472">Membrane</keyword>
<feature type="compositionally biased region" description="Low complexity" evidence="4">
    <location>
        <begin position="359"/>
        <end position="376"/>
    </location>
</feature>
<name>A0AAD3DX71_9CHLO</name>
<dbReference type="GO" id="GO:0006334">
    <property type="term" value="P:nucleosome assembly"/>
    <property type="evidence" value="ECO:0007669"/>
    <property type="project" value="InterPro"/>
</dbReference>
<keyword evidence="7" id="KW-1185">Reference proteome</keyword>
<sequence>MAEKKVFAAIEAIEAQIEATHVHRQRLQEELLIEHLSKREPLLQRRYELVTGRSEPTEEELQGFQPQGAAAAAAAAAATASAAVKSPRGGGAAAAAAASTTAASPAAAAGDKVSAGVPFFWLNALCNQEQLAPLITPRDRRALEHLEDVRYVRGPAGMVVEFAFGERNPFFSNRVLRKGIYVKRTAAATDAAAAGGSGGDIEDVREEFTVIDWYPGRSLLVRRSPGGGGGGGGGGRGGGRRRPCPSFFRLFLPIGNPATTAADGDSDCSSEDEDESPAPGRPSSESGVAVTDNHEGADGGEEGGEVEDEVEVASRPLRDGRVLDVLIRKVIPSAVHLYMKPLLKEGGEKGEGKEEREVGAAGAPAAAATAASAAGAEGEKRAPGSSRCKRNEEEEDGEEEEQAEEEEEEEEEGYQLVSGRPAGGVGDLALASQRALWALRGLQRQLDALCAELKAGEWRAAVGQAEAVGRLGEQRRSLLVGPAGAPGRQLSIPAFWLRALLSTPAGGGMVGRRDEGALAALADLRVVWDNERMPSAGEPVRKATVEFEFLPNRYFSNRVLRKHITFFAPGGSLTRLGVQAAEAEPIDWNPGCDLTLFKPWRAAAAAAASSGGGGSGDSGRNPAGKVEGGDGSSSKPRRVPSFFAWFDNSPGALCRAFRIPGHSRAARAEALQAQEEFLGELINTLTAYPGRLAAQTKVDVNDLGDEREDEDEEEDEQEDEEEGATEDEDDVEEEEEDESADNTAAASRRAARSAAAAARRSAAATAGSVARKRGAAAGAASAARAGTTTAADAGAGVVGAGSGGLLGRLLLLLGAGSGGGSPSLSGVVLVVFVLVMLMAQVLLFLDTLEYVRGRFSW</sequence>